<evidence type="ECO:0000313" key="1">
    <source>
        <dbReference type="EMBL" id="KAJ8001755.1"/>
    </source>
</evidence>
<name>A0ACC2GDZ5_DALPE</name>
<dbReference type="Proteomes" id="UP001157502">
    <property type="component" value="Chromosome 14"/>
</dbReference>
<reference evidence="1" key="1">
    <citation type="submission" date="2021-05" db="EMBL/GenBank/DDBJ databases">
        <authorList>
            <person name="Pan Q."/>
            <person name="Jouanno E."/>
            <person name="Zahm M."/>
            <person name="Klopp C."/>
            <person name="Cabau C."/>
            <person name="Louis A."/>
            <person name="Berthelot C."/>
            <person name="Parey E."/>
            <person name="Roest Crollius H."/>
            <person name="Montfort J."/>
            <person name="Robinson-Rechavi M."/>
            <person name="Bouchez O."/>
            <person name="Lampietro C."/>
            <person name="Lopez Roques C."/>
            <person name="Donnadieu C."/>
            <person name="Postlethwait J."/>
            <person name="Bobe J."/>
            <person name="Dillon D."/>
            <person name="Chandos A."/>
            <person name="von Hippel F."/>
            <person name="Guiguen Y."/>
        </authorList>
    </citation>
    <scope>NUCLEOTIDE SEQUENCE</scope>
    <source>
        <strain evidence="1">YG-Jan2019</strain>
    </source>
</reference>
<accession>A0ACC2GDZ5</accession>
<keyword evidence="2" id="KW-1185">Reference proteome</keyword>
<proteinExistence type="predicted"/>
<protein>
    <submittedName>
        <fullName evidence="1">Uncharacterized protein</fullName>
    </submittedName>
</protein>
<comment type="caution">
    <text evidence="1">The sequence shown here is derived from an EMBL/GenBank/DDBJ whole genome shotgun (WGS) entry which is preliminary data.</text>
</comment>
<organism evidence="1 2">
    <name type="scientific">Dallia pectoralis</name>
    <name type="common">Alaska blackfish</name>
    <dbReference type="NCBI Taxonomy" id="75939"/>
    <lineage>
        <taxon>Eukaryota</taxon>
        <taxon>Metazoa</taxon>
        <taxon>Chordata</taxon>
        <taxon>Craniata</taxon>
        <taxon>Vertebrata</taxon>
        <taxon>Euteleostomi</taxon>
        <taxon>Actinopterygii</taxon>
        <taxon>Neopterygii</taxon>
        <taxon>Teleostei</taxon>
        <taxon>Protacanthopterygii</taxon>
        <taxon>Esociformes</taxon>
        <taxon>Umbridae</taxon>
        <taxon>Dallia</taxon>
    </lineage>
</organism>
<evidence type="ECO:0000313" key="2">
    <source>
        <dbReference type="Proteomes" id="UP001157502"/>
    </source>
</evidence>
<gene>
    <name evidence="1" type="ORF">DPEC_G00172730</name>
</gene>
<sequence length="86" mass="9706">MNATDMDGNYFEMPTNPLTSPLTLVLRLHLPGQRGEFSSFLLVGTVPGRTRYLTHGTFRADFRFTALRARKTLPEKKTCASRGRCD</sequence>
<dbReference type="EMBL" id="CM055741">
    <property type="protein sequence ID" value="KAJ8001755.1"/>
    <property type="molecule type" value="Genomic_DNA"/>
</dbReference>